<proteinExistence type="inferred from homology"/>
<dbReference type="PANTHER" id="PTHR33392">
    <property type="entry name" value="POLYISOPRENYL-TEICHOIC ACID--PEPTIDOGLYCAN TEICHOIC ACID TRANSFERASE TAGU"/>
    <property type="match status" value="1"/>
</dbReference>
<dbReference type="AlphaFoldDB" id="A0A853DA21"/>
<comment type="caution">
    <text evidence="5">The sequence shown here is derived from an EMBL/GenBank/DDBJ whole genome shotgun (WGS) entry which is preliminary data.</text>
</comment>
<dbReference type="PANTHER" id="PTHR33392:SF6">
    <property type="entry name" value="POLYISOPRENYL-TEICHOIC ACID--PEPTIDOGLYCAN TEICHOIC ACID TRANSFERASE TAGU"/>
    <property type="match status" value="1"/>
</dbReference>
<dbReference type="EMBL" id="JACCFW010000001">
    <property type="protein sequence ID" value="NYJ74346.1"/>
    <property type="molecule type" value="Genomic_DNA"/>
</dbReference>
<feature type="region of interest" description="Disordered" evidence="2">
    <location>
        <begin position="1"/>
        <end position="56"/>
    </location>
</feature>
<reference evidence="5 6" key="1">
    <citation type="submission" date="2020-07" db="EMBL/GenBank/DDBJ databases">
        <title>Sequencing the genomes of 1000 actinobacteria strains.</title>
        <authorList>
            <person name="Klenk H.-P."/>
        </authorList>
    </citation>
    <scope>NUCLEOTIDE SEQUENCE [LARGE SCALE GENOMIC DNA]</scope>
    <source>
        <strain evidence="5 6">DSM 29531</strain>
    </source>
</reference>
<dbReference type="Proteomes" id="UP000571817">
    <property type="component" value="Unassembled WGS sequence"/>
</dbReference>
<dbReference type="Pfam" id="PF03816">
    <property type="entry name" value="LytR_cpsA_psr"/>
    <property type="match status" value="1"/>
</dbReference>
<organism evidence="5 6">
    <name type="scientific">Allobranchiibius huperziae</name>
    <dbReference type="NCBI Taxonomy" id="1874116"/>
    <lineage>
        <taxon>Bacteria</taxon>
        <taxon>Bacillati</taxon>
        <taxon>Actinomycetota</taxon>
        <taxon>Actinomycetes</taxon>
        <taxon>Micrococcales</taxon>
        <taxon>Dermacoccaceae</taxon>
        <taxon>Allobranchiibius</taxon>
    </lineage>
</organism>
<keyword evidence="3" id="KW-0812">Transmembrane</keyword>
<keyword evidence="3" id="KW-1133">Transmembrane helix</keyword>
<keyword evidence="6" id="KW-1185">Reference proteome</keyword>
<evidence type="ECO:0000259" key="4">
    <source>
        <dbReference type="Pfam" id="PF03816"/>
    </source>
</evidence>
<dbReference type="InterPro" id="IPR050922">
    <property type="entry name" value="LytR/CpsA/Psr_CW_biosynth"/>
</dbReference>
<feature type="transmembrane region" description="Helical" evidence="3">
    <location>
        <begin position="70"/>
        <end position="92"/>
    </location>
</feature>
<gene>
    <name evidence="5" type="ORF">HNR15_001309</name>
</gene>
<evidence type="ECO:0000256" key="2">
    <source>
        <dbReference type="SAM" id="MobiDB-lite"/>
    </source>
</evidence>
<evidence type="ECO:0000313" key="5">
    <source>
        <dbReference type="EMBL" id="NYJ74346.1"/>
    </source>
</evidence>
<accession>A0A853DA21</accession>
<feature type="region of interest" description="Disordered" evidence="2">
    <location>
        <begin position="398"/>
        <end position="445"/>
    </location>
</feature>
<keyword evidence="3" id="KW-0472">Membrane</keyword>
<dbReference type="RefSeq" id="WP_179480156.1">
    <property type="nucleotide sequence ID" value="NZ_JACCFW010000001.1"/>
</dbReference>
<sequence length="491" mass="50103">MSDDGRKGPDAQGPGARLPRPRPRGESAGGPSGAPRDGAPREGRPAGATGNRSAAAERAALRRTHLRRRILLGLAAVMVVIVAAGALVVHHLNGNIRTVAIPKGLVGTETTDAKGRAPINVLVMGSDTRGSSADCAIGGGCQASTSTASGKSATSLAANADVEMLVHISADRSNATIMSIPRDTVVDIPECTDPATGQPVAAHQERINSSLQYGPSCTLQTVHNLTGVPIDHFAVIDFSGVVTMSDAVGGVNVCVNHDVYDTYSHLKLKKGSHTLKGKSALEFLRTRHGFGDGSDIGRTVAQHLFLSAMLRQMESASTLANPVRLYDLANAATKAVTVDNGLGDIGKLTGLAKELNKIPSKRITFTTMPNIPDPQNQAEVVPASNAAALFAKIKSDTSLTASPEKTPTGGSSSTSGSSSSVTPSPSGGTTPGEGTTPTTGATSSGTDYATTVDKAVGCAQVAQVATVQINGIAMTPIQAYAASPNVPDSAP</sequence>
<dbReference type="InterPro" id="IPR004474">
    <property type="entry name" value="LytR_CpsA_psr"/>
</dbReference>
<dbReference type="NCBIfam" id="TIGR00350">
    <property type="entry name" value="lytR_cpsA_psr"/>
    <property type="match status" value="1"/>
</dbReference>
<dbReference type="Gene3D" id="3.40.630.190">
    <property type="entry name" value="LCP protein"/>
    <property type="match status" value="1"/>
</dbReference>
<feature type="compositionally biased region" description="Low complexity" evidence="2">
    <location>
        <begin position="406"/>
        <end position="445"/>
    </location>
</feature>
<feature type="domain" description="Cell envelope-related transcriptional attenuator" evidence="4">
    <location>
        <begin position="159"/>
        <end position="314"/>
    </location>
</feature>
<name>A0A853DA21_9MICO</name>
<comment type="similarity">
    <text evidence="1">Belongs to the LytR/CpsA/Psr (LCP) family.</text>
</comment>
<evidence type="ECO:0000256" key="1">
    <source>
        <dbReference type="ARBA" id="ARBA00006068"/>
    </source>
</evidence>
<evidence type="ECO:0000256" key="3">
    <source>
        <dbReference type="SAM" id="Phobius"/>
    </source>
</evidence>
<evidence type="ECO:0000313" key="6">
    <source>
        <dbReference type="Proteomes" id="UP000571817"/>
    </source>
</evidence>
<protein>
    <submittedName>
        <fullName evidence="5">LCP family protein required for cell wall assembly</fullName>
    </submittedName>
</protein>